<evidence type="ECO:0000313" key="8">
    <source>
        <dbReference type="EMBL" id="CAD1527919.1"/>
    </source>
</evidence>
<dbReference type="GO" id="GO:0072657">
    <property type="term" value="P:protein localization to membrane"/>
    <property type="evidence" value="ECO:0007669"/>
    <property type="project" value="TreeGrafter"/>
</dbReference>
<comment type="caution">
    <text evidence="7">Lacks conserved residue(s) required for the propagation of feature annotation.</text>
</comment>
<reference evidence="8" key="1">
    <citation type="submission" date="2020-07" db="EMBL/GenBank/DDBJ databases">
        <authorList>
            <person name="Ferguson B K."/>
        </authorList>
    </citation>
    <scope>NUCLEOTIDE SEQUENCE</scope>
    <source>
        <strain evidence="8">L06</strain>
    </source>
</reference>
<dbReference type="EMBL" id="CADCXW020000001">
    <property type="protein sequence ID" value="CAD1527919.1"/>
    <property type="molecule type" value="Genomic_DNA"/>
</dbReference>
<evidence type="ECO:0000256" key="7">
    <source>
        <dbReference type="RuleBase" id="RU363079"/>
    </source>
</evidence>
<protein>
    <recommendedName>
        <fullName evidence="7">Transmembrane 9 superfamily member</fullName>
    </recommendedName>
</protein>
<dbReference type="AlphaFoldDB" id="A0A6V7HMB1"/>
<comment type="subcellular location">
    <subcellularLocation>
        <location evidence="1">Membrane</location>
        <topology evidence="1">Multi-pass membrane protein</topology>
    </subcellularLocation>
</comment>
<keyword evidence="4" id="KW-0732">Signal</keyword>
<evidence type="ECO:0000256" key="3">
    <source>
        <dbReference type="ARBA" id="ARBA00022692"/>
    </source>
</evidence>
<keyword evidence="6 7" id="KW-0472">Membrane</keyword>
<comment type="similarity">
    <text evidence="2 7">Belongs to the nonaspanin (TM9SF) (TC 9.A.2) family.</text>
</comment>
<dbReference type="PANTHER" id="PTHR10766">
    <property type="entry name" value="TRANSMEMBRANE 9 SUPERFAMILY PROTEIN"/>
    <property type="match status" value="1"/>
</dbReference>
<evidence type="ECO:0000256" key="2">
    <source>
        <dbReference type="ARBA" id="ARBA00005227"/>
    </source>
</evidence>
<evidence type="ECO:0000256" key="6">
    <source>
        <dbReference type="ARBA" id="ARBA00023136"/>
    </source>
</evidence>
<keyword evidence="3 7" id="KW-0812">Transmembrane</keyword>
<evidence type="ECO:0000256" key="1">
    <source>
        <dbReference type="ARBA" id="ARBA00004141"/>
    </source>
</evidence>
<feature type="transmembrane region" description="Helical" evidence="7">
    <location>
        <begin position="12"/>
        <end position="37"/>
    </location>
</feature>
<sequence>MYGLFQTAFYFGYMALFSLALGIMCGTVGYIGTNAFVRKIYSTVKID</sequence>
<organism evidence="8">
    <name type="scientific">Bracon brevicornis</name>
    <dbReference type="NCBI Taxonomy" id="1563983"/>
    <lineage>
        <taxon>Eukaryota</taxon>
        <taxon>Metazoa</taxon>
        <taxon>Ecdysozoa</taxon>
        <taxon>Arthropoda</taxon>
        <taxon>Hexapoda</taxon>
        <taxon>Insecta</taxon>
        <taxon>Pterygota</taxon>
        <taxon>Neoptera</taxon>
        <taxon>Endopterygota</taxon>
        <taxon>Hymenoptera</taxon>
        <taxon>Apocrita</taxon>
        <taxon>Ichneumonoidea</taxon>
        <taxon>Braconidae</taxon>
        <taxon>Braconinae</taxon>
        <taxon>Bracon</taxon>
    </lineage>
</organism>
<evidence type="ECO:0000256" key="4">
    <source>
        <dbReference type="ARBA" id="ARBA00022729"/>
    </source>
</evidence>
<keyword evidence="5 7" id="KW-1133">Transmembrane helix</keyword>
<proteinExistence type="inferred from homology"/>
<accession>A0A6V7HMB1</accession>
<gene>
    <name evidence="8" type="ORF">BBRV_LOCUS732</name>
</gene>
<dbReference type="PANTHER" id="PTHR10766:SF41">
    <property type="entry name" value="TRANSMEMBRANE 9 SUPERFAMILY MEMBER 3"/>
    <property type="match status" value="1"/>
</dbReference>
<feature type="non-terminal residue" evidence="8">
    <location>
        <position position="1"/>
    </location>
</feature>
<name>A0A6V7HMB1_9HYME</name>
<evidence type="ECO:0000256" key="5">
    <source>
        <dbReference type="ARBA" id="ARBA00022989"/>
    </source>
</evidence>
<dbReference type="InterPro" id="IPR004240">
    <property type="entry name" value="EMP70"/>
</dbReference>
<dbReference type="GO" id="GO:0016020">
    <property type="term" value="C:membrane"/>
    <property type="evidence" value="ECO:0007669"/>
    <property type="project" value="UniProtKB-SubCell"/>
</dbReference>